<dbReference type="GO" id="GO:0003887">
    <property type="term" value="F:DNA-directed DNA polymerase activity"/>
    <property type="evidence" value="ECO:0007669"/>
    <property type="project" value="UniProtKB-KW"/>
</dbReference>
<dbReference type="SUPFAM" id="SSF89550">
    <property type="entry name" value="PHP domain-like"/>
    <property type="match status" value="1"/>
</dbReference>
<dbReference type="EC" id="2.7.7.7" evidence="2"/>
<dbReference type="Proteomes" id="UP000018680">
    <property type="component" value="Chromosome"/>
</dbReference>
<dbReference type="InterPro" id="IPR003141">
    <property type="entry name" value="Pol/His_phosphatase_N"/>
</dbReference>
<evidence type="ECO:0000256" key="1">
    <source>
        <dbReference type="ARBA" id="ARBA00004496"/>
    </source>
</evidence>
<evidence type="ECO:0000256" key="6">
    <source>
        <dbReference type="ARBA" id="ARBA00022705"/>
    </source>
</evidence>
<dbReference type="InterPro" id="IPR029460">
    <property type="entry name" value="DNAPol_HHH"/>
</dbReference>
<dbReference type="InterPro" id="IPR040982">
    <property type="entry name" value="DNA_pol3_finger"/>
</dbReference>
<dbReference type="Pfam" id="PF17657">
    <property type="entry name" value="DNA_pol3_finger"/>
    <property type="match status" value="1"/>
</dbReference>
<dbReference type="PANTHER" id="PTHR32294:SF0">
    <property type="entry name" value="DNA POLYMERASE III SUBUNIT ALPHA"/>
    <property type="match status" value="1"/>
</dbReference>
<evidence type="ECO:0000256" key="2">
    <source>
        <dbReference type="ARBA" id="ARBA00012417"/>
    </source>
</evidence>
<feature type="region of interest" description="Disordered" evidence="9">
    <location>
        <begin position="1149"/>
        <end position="1175"/>
    </location>
</feature>
<reference evidence="11 12" key="1">
    <citation type="journal article" date="2015" name="Stand. Genomic Sci.">
        <title>Complete genome sequence and description of Salinispira pacifica gen. nov., sp. nov., a novel spirochaete isolated form a hypersaline microbial mat.</title>
        <authorList>
            <person name="Ben Hania W."/>
            <person name="Joseph M."/>
            <person name="Schumann P."/>
            <person name="Bunk B."/>
            <person name="Fiebig A."/>
            <person name="Sproer C."/>
            <person name="Klenk H.P."/>
            <person name="Fardeau M.L."/>
            <person name="Spring S."/>
        </authorList>
    </citation>
    <scope>NUCLEOTIDE SEQUENCE [LARGE SCALE GENOMIC DNA]</scope>
    <source>
        <strain evidence="11 12">L21-RPul-D2</strain>
    </source>
</reference>
<dbReference type="GO" id="GO:0006260">
    <property type="term" value="P:DNA replication"/>
    <property type="evidence" value="ECO:0007669"/>
    <property type="project" value="UniProtKB-KW"/>
</dbReference>
<comment type="catalytic activity">
    <reaction evidence="8">
        <text>DNA(n) + a 2'-deoxyribonucleoside 5'-triphosphate = DNA(n+1) + diphosphate</text>
        <dbReference type="Rhea" id="RHEA:22508"/>
        <dbReference type="Rhea" id="RHEA-COMP:17339"/>
        <dbReference type="Rhea" id="RHEA-COMP:17340"/>
        <dbReference type="ChEBI" id="CHEBI:33019"/>
        <dbReference type="ChEBI" id="CHEBI:61560"/>
        <dbReference type="ChEBI" id="CHEBI:173112"/>
        <dbReference type="EC" id="2.7.7.7"/>
    </reaction>
</comment>
<dbReference type="HOGENOM" id="CLU_001600_0_0_12"/>
<dbReference type="OrthoDB" id="9803237at2"/>
<protein>
    <recommendedName>
        <fullName evidence="3">DNA polymerase III subunit alpha</fullName>
        <ecNumber evidence="2">2.7.7.7</ecNumber>
    </recommendedName>
</protein>
<feature type="domain" description="Polymerase/histidinol phosphatase N-terminal" evidence="10">
    <location>
        <begin position="5"/>
        <end position="73"/>
    </location>
</feature>
<dbReference type="InterPro" id="IPR004365">
    <property type="entry name" value="NA-bd_OB_tRNA"/>
</dbReference>
<dbReference type="InterPro" id="IPR004013">
    <property type="entry name" value="PHP_dom"/>
</dbReference>
<dbReference type="Gene3D" id="3.20.20.140">
    <property type="entry name" value="Metal-dependent hydrolases"/>
    <property type="match status" value="1"/>
</dbReference>
<dbReference type="RefSeq" id="WP_024267392.1">
    <property type="nucleotide sequence ID" value="NC_023035.1"/>
</dbReference>
<evidence type="ECO:0000256" key="9">
    <source>
        <dbReference type="SAM" id="MobiDB-lite"/>
    </source>
</evidence>
<keyword evidence="4 11" id="KW-0808">Transferase</keyword>
<organism evidence="11 12">
    <name type="scientific">Salinispira pacifica</name>
    <dbReference type="NCBI Taxonomy" id="1307761"/>
    <lineage>
        <taxon>Bacteria</taxon>
        <taxon>Pseudomonadati</taxon>
        <taxon>Spirochaetota</taxon>
        <taxon>Spirochaetia</taxon>
        <taxon>Spirochaetales</taxon>
        <taxon>Spirochaetaceae</taxon>
        <taxon>Salinispira</taxon>
    </lineage>
</organism>
<keyword evidence="6" id="KW-0235">DNA replication</keyword>
<keyword evidence="7" id="KW-0239">DNA-directed DNA polymerase</keyword>
<dbReference type="InterPro" id="IPR004805">
    <property type="entry name" value="DnaE2/DnaE/PolC"/>
</dbReference>
<dbReference type="Pfam" id="PF14579">
    <property type="entry name" value="HHH_6"/>
    <property type="match status" value="1"/>
</dbReference>
<evidence type="ECO:0000313" key="12">
    <source>
        <dbReference type="Proteomes" id="UP000018680"/>
    </source>
</evidence>
<keyword evidence="12" id="KW-1185">Reference proteome</keyword>
<dbReference type="GO" id="GO:0003676">
    <property type="term" value="F:nucleic acid binding"/>
    <property type="evidence" value="ECO:0007669"/>
    <property type="project" value="InterPro"/>
</dbReference>
<dbReference type="CDD" id="cd04485">
    <property type="entry name" value="DnaE_OBF"/>
    <property type="match status" value="1"/>
</dbReference>
<dbReference type="Pfam" id="PF07733">
    <property type="entry name" value="DNA_pol3_alpha"/>
    <property type="match status" value="1"/>
</dbReference>
<dbReference type="NCBIfam" id="NF005298">
    <property type="entry name" value="PRK06826.1"/>
    <property type="match status" value="1"/>
</dbReference>
<evidence type="ECO:0000256" key="5">
    <source>
        <dbReference type="ARBA" id="ARBA00022695"/>
    </source>
</evidence>
<dbReference type="AlphaFoldDB" id="V5WF89"/>
<sequence>MKDFVHLHNHSDFSLLRATSTVSGLVTRARNMNMPGIALTDDGNLFGAYRFYQECRNEPGINPIIGCDFFMASDSRHSKSASENSKHYQRIVLLAKNDRGYRNLIKLSSMGYTEGFYYKPRIDKELLEAHHEDLIALSGGLGGEIPQLISRNRVDEAREAAAWYADLFGKDHFYLELTDHGIADQQTVNRSLIEFSRDMNLPLVATNDSYYLEPEDAHAHDVMLCIGNKRKINEPGRFKFSSDQFYLKSPEEMWRIFGEHPQALTNTMKINEMIDIQMELPGPLLPDYDIPQEFEGPDNYLRHLSNEGLKNRYEEITDEMRKRLDYELDIIISMGFTGYFLIVWDFIRYAKDHDIPVGPGRGSGAGSIIAYCLEITDIDPLKYGLLFERFLNPERVSMPDFDIDFCFERRQEVIDYVTRKYGTEKVGQIITFGTLKPKAVIRDVARVLDFSYDEADRIAKLIPDGPKITIEKALEEEPKLQELYDSGGGYRELIDVSKRLQKLNRHASTHAAGIVIGKDELTEYVPLFRDPKTGAISTQYTMDQLEDNGLVKMDFLGLKTLTLIRNTEKLIAQTGVEVDTATIPEDDEATYKLLGEGLSSAVFQFESEGMQNILKEAKPNCIEDLIALNALYRPGPMDNIPQFIESKWGRTAIIYPHENLEAVLKETYGVIVYQEQVMETVRIIGGFSLGKADILRRAMGKKKEKDMARMRVEYMEGAKEKGIDEQTADGIFELLKPFAGYGFNKSHAAAYSVLAYKTAYLKANYPAQFMAANLTNEIDHPDKFADYLGEARIMGIDILPPDVNDSDKYFTVVDGNIVFGLMGIKGVGSSAVDEILREREENGSFTSMDNFLERVDLKTVNRRVIETMVQCGVFDRVFPSRKGILEKIEELLEIAVSKKDGKRFGQTGLFDDSPAEAYPELVLDDSMEYDLADRLGWERELIGYYFSGHPMDSYKNEWVQSSTLDLAQLTRARAGEIYAVVGLITQYRAVMTKRGNRMSFGTLEDYRGEIDFVLFPETFASFSEMVQPDAVLGMMGEVDLSRDKPQMVVKEIRLPADMDRKDNGSIHIKLKTVPEQENDLLSLRELINDSPGNCPVLIHVPAGDGERIIRATSHLQISSPGAAALETHPLVERVWKEYLETTIEDLHEASGTGQALPEAHPETEEGADHESLSRV</sequence>
<dbReference type="CDD" id="cd12113">
    <property type="entry name" value="PHP_PolIIIA_DnaE3"/>
    <property type="match status" value="1"/>
</dbReference>
<dbReference type="KEGG" id="slr:L21SP2_1046"/>
<dbReference type="InterPro" id="IPR041931">
    <property type="entry name" value="DNA_pol3_alpha_thumb_dom"/>
</dbReference>
<accession>V5WF89</accession>
<feature type="compositionally biased region" description="Basic and acidic residues" evidence="9">
    <location>
        <begin position="1159"/>
        <end position="1175"/>
    </location>
</feature>
<dbReference type="Pfam" id="PF01336">
    <property type="entry name" value="tRNA_anti-codon"/>
    <property type="match status" value="1"/>
</dbReference>
<gene>
    <name evidence="11" type="ORF">L21SP2_1046</name>
</gene>
<dbReference type="InterPro" id="IPR016195">
    <property type="entry name" value="Pol/histidinol_Pase-like"/>
</dbReference>
<keyword evidence="5 11" id="KW-0548">Nucleotidyltransferase</keyword>
<dbReference type="PANTHER" id="PTHR32294">
    <property type="entry name" value="DNA POLYMERASE III SUBUNIT ALPHA"/>
    <property type="match status" value="1"/>
</dbReference>
<dbReference type="NCBIfam" id="TIGR00594">
    <property type="entry name" value="polc"/>
    <property type="match status" value="1"/>
</dbReference>
<evidence type="ECO:0000256" key="7">
    <source>
        <dbReference type="ARBA" id="ARBA00022932"/>
    </source>
</evidence>
<dbReference type="STRING" id="1307761.L21SP2_1046"/>
<evidence type="ECO:0000313" key="11">
    <source>
        <dbReference type="EMBL" id="AHC14462.1"/>
    </source>
</evidence>
<evidence type="ECO:0000256" key="3">
    <source>
        <dbReference type="ARBA" id="ARBA00019114"/>
    </source>
</evidence>
<dbReference type="GO" id="GO:0008408">
    <property type="term" value="F:3'-5' exonuclease activity"/>
    <property type="evidence" value="ECO:0007669"/>
    <property type="project" value="InterPro"/>
</dbReference>
<dbReference type="EMBL" id="CP006939">
    <property type="protein sequence ID" value="AHC14462.1"/>
    <property type="molecule type" value="Genomic_DNA"/>
</dbReference>
<dbReference type="Pfam" id="PF02811">
    <property type="entry name" value="PHP"/>
    <property type="match status" value="1"/>
</dbReference>
<evidence type="ECO:0000256" key="8">
    <source>
        <dbReference type="ARBA" id="ARBA00049244"/>
    </source>
</evidence>
<dbReference type="GO" id="GO:0005737">
    <property type="term" value="C:cytoplasm"/>
    <property type="evidence" value="ECO:0007669"/>
    <property type="project" value="UniProtKB-SubCell"/>
</dbReference>
<dbReference type="Gene3D" id="1.10.10.1600">
    <property type="entry name" value="Bacterial DNA polymerase III alpha subunit, thumb domain"/>
    <property type="match status" value="1"/>
</dbReference>
<dbReference type="PATRIC" id="fig|1307761.3.peg.1042"/>
<dbReference type="InterPro" id="IPR011708">
    <property type="entry name" value="DNA_pol3_alpha_NTPase_dom"/>
</dbReference>
<dbReference type="SMART" id="SM00481">
    <property type="entry name" value="POLIIIAc"/>
    <property type="match status" value="1"/>
</dbReference>
<name>V5WF89_9SPIO</name>
<comment type="subcellular location">
    <subcellularLocation>
        <location evidence="1">Cytoplasm</location>
    </subcellularLocation>
</comment>
<proteinExistence type="predicted"/>
<evidence type="ECO:0000256" key="4">
    <source>
        <dbReference type="ARBA" id="ARBA00022679"/>
    </source>
</evidence>
<dbReference type="NCBIfam" id="NF004226">
    <property type="entry name" value="PRK05673.1"/>
    <property type="match status" value="1"/>
</dbReference>
<dbReference type="eggNOG" id="COG0587">
    <property type="taxonomic scope" value="Bacteria"/>
</dbReference>
<dbReference type="Gene3D" id="1.10.150.870">
    <property type="match status" value="1"/>
</dbReference>
<evidence type="ECO:0000259" key="10">
    <source>
        <dbReference type="SMART" id="SM00481"/>
    </source>
</evidence>